<evidence type="ECO:0000313" key="1">
    <source>
        <dbReference type="EMBL" id="KIW95731.1"/>
    </source>
</evidence>
<keyword evidence="2" id="KW-1185">Reference proteome</keyword>
<dbReference type="AlphaFoldDB" id="A0A0D2F0I1"/>
<evidence type="ECO:0000313" key="2">
    <source>
        <dbReference type="Proteomes" id="UP000053789"/>
    </source>
</evidence>
<accession>A0A0D2F0I1</accession>
<dbReference type="PANTHER" id="PTHR42905:SF16">
    <property type="entry name" value="CARBOXYPHOSPHONOENOLPYRUVATE PHOSPHONOMUTASE-LIKE PROTEIN (AFU_ORTHOLOGUE AFUA_5G07230)"/>
    <property type="match status" value="1"/>
</dbReference>
<dbReference type="InterPro" id="IPR039556">
    <property type="entry name" value="ICL/PEPM"/>
</dbReference>
<dbReference type="VEuPathDB" id="FungiDB:Z519_04316"/>
<sequence length="269" mass="28682">MATSPKELNQLARQLKSLHVPGQPLILTNVYDACTASEIASLPSTKAVATASFAIAASIGVEDENTMSLSDNLAGVRRVATGLRNAGKIDTLPLTADLQDGYADPAEAVRQAIEIGVVGCNIEDVDNSFQPPKLRPLDEAKSRIEAAVRAAREAGVPDFVVNARTDVLGFDGTVDDVVERGRAYLEAGATTVFVWGVRKKVITEQEVREMASRLDGKLAVLAQGCTIEVLKQAGVSRISVGPTLLLKALKFIRNEATAILEVKQWSMGN</sequence>
<dbReference type="SUPFAM" id="SSF51621">
    <property type="entry name" value="Phosphoenolpyruvate/pyruvate domain"/>
    <property type="match status" value="1"/>
</dbReference>
<dbReference type="InterPro" id="IPR040442">
    <property type="entry name" value="Pyrv_kinase-like_dom_sf"/>
</dbReference>
<gene>
    <name evidence="1" type="ORF">Z519_04316</name>
</gene>
<name>A0A0D2F0I1_CLAB1</name>
<dbReference type="EMBL" id="KN846984">
    <property type="protein sequence ID" value="KIW95731.1"/>
    <property type="molecule type" value="Genomic_DNA"/>
</dbReference>
<dbReference type="Proteomes" id="UP000053789">
    <property type="component" value="Unassembled WGS sequence"/>
</dbReference>
<proteinExistence type="predicted"/>
<dbReference type="HOGENOM" id="CLU_027389_2_0_1"/>
<dbReference type="GeneID" id="27697244"/>
<protein>
    <recommendedName>
        <fullName evidence="3">Carboxyphosphonoenolpyruvate phosphonomutase-like protein</fullName>
    </recommendedName>
</protein>
<dbReference type="OrthoDB" id="429143at2759"/>
<organism evidence="1 2">
    <name type="scientific">Cladophialophora bantiana (strain ATCC 10958 / CBS 173.52 / CDC B-1940 / NIH 8579)</name>
    <name type="common">Xylohypha bantiana</name>
    <dbReference type="NCBI Taxonomy" id="1442370"/>
    <lineage>
        <taxon>Eukaryota</taxon>
        <taxon>Fungi</taxon>
        <taxon>Dikarya</taxon>
        <taxon>Ascomycota</taxon>
        <taxon>Pezizomycotina</taxon>
        <taxon>Eurotiomycetes</taxon>
        <taxon>Chaetothyriomycetidae</taxon>
        <taxon>Chaetothyriales</taxon>
        <taxon>Herpotrichiellaceae</taxon>
        <taxon>Cladophialophora</taxon>
    </lineage>
</organism>
<dbReference type="CDD" id="cd00377">
    <property type="entry name" value="ICL_PEPM"/>
    <property type="match status" value="1"/>
</dbReference>
<reference evidence="1" key="1">
    <citation type="submission" date="2015-01" db="EMBL/GenBank/DDBJ databases">
        <title>The Genome Sequence of Cladophialophora bantiana CBS 173.52.</title>
        <authorList>
            <consortium name="The Broad Institute Genomics Platform"/>
            <person name="Cuomo C."/>
            <person name="de Hoog S."/>
            <person name="Gorbushina A."/>
            <person name="Stielow B."/>
            <person name="Teixiera M."/>
            <person name="Abouelleil A."/>
            <person name="Chapman S.B."/>
            <person name="Priest M."/>
            <person name="Young S.K."/>
            <person name="Wortman J."/>
            <person name="Nusbaum C."/>
            <person name="Birren B."/>
        </authorList>
    </citation>
    <scope>NUCLEOTIDE SEQUENCE [LARGE SCALE GENOMIC DNA]</scope>
    <source>
        <strain evidence="1">CBS 173.52</strain>
    </source>
</reference>
<dbReference type="GO" id="GO:0003824">
    <property type="term" value="F:catalytic activity"/>
    <property type="evidence" value="ECO:0007669"/>
    <property type="project" value="InterPro"/>
</dbReference>
<dbReference type="Pfam" id="PF13714">
    <property type="entry name" value="PEP_mutase"/>
    <property type="match status" value="1"/>
</dbReference>
<dbReference type="InterPro" id="IPR015813">
    <property type="entry name" value="Pyrv/PenolPyrv_kinase-like_dom"/>
</dbReference>
<dbReference type="PANTHER" id="PTHR42905">
    <property type="entry name" value="PHOSPHOENOLPYRUVATE CARBOXYLASE"/>
    <property type="match status" value="1"/>
</dbReference>
<evidence type="ECO:0008006" key="3">
    <source>
        <dbReference type="Google" id="ProtNLM"/>
    </source>
</evidence>
<dbReference type="RefSeq" id="XP_016622400.1">
    <property type="nucleotide sequence ID" value="XM_016762062.1"/>
</dbReference>
<dbReference type="Gene3D" id="3.20.20.60">
    <property type="entry name" value="Phosphoenolpyruvate-binding domains"/>
    <property type="match status" value="1"/>
</dbReference>